<reference evidence="2" key="1">
    <citation type="journal article" date="2020" name="Stud. Mycol.">
        <title>101 Dothideomycetes genomes: A test case for predicting lifestyles and emergence of pathogens.</title>
        <authorList>
            <person name="Haridas S."/>
            <person name="Albert R."/>
            <person name="Binder M."/>
            <person name="Bloem J."/>
            <person name="LaButti K."/>
            <person name="Salamov A."/>
            <person name="Andreopoulos B."/>
            <person name="Baker S."/>
            <person name="Barry K."/>
            <person name="Bills G."/>
            <person name="Bluhm B."/>
            <person name="Cannon C."/>
            <person name="Castanera R."/>
            <person name="Culley D."/>
            <person name="Daum C."/>
            <person name="Ezra D."/>
            <person name="Gonzalez J."/>
            <person name="Henrissat B."/>
            <person name="Kuo A."/>
            <person name="Liang C."/>
            <person name="Lipzen A."/>
            <person name="Lutzoni F."/>
            <person name="Magnuson J."/>
            <person name="Mondo S."/>
            <person name="Nolan M."/>
            <person name="Ohm R."/>
            <person name="Pangilinan J."/>
            <person name="Park H.-J."/>
            <person name="Ramirez L."/>
            <person name="Alfaro M."/>
            <person name="Sun H."/>
            <person name="Tritt A."/>
            <person name="Yoshinaga Y."/>
            <person name="Zwiers L.-H."/>
            <person name="Turgeon B."/>
            <person name="Goodwin S."/>
            <person name="Spatafora J."/>
            <person name="Crous P."/>
            <person name="Grigoriev I."/>
        </authorList>
    </citation>
    <scope>NUCLEOTIDE SEQUENCE [LARGE SCALE GENOMIC DNA]</scope>
    <source>
        <strain evidence="2">CBS 304.66</strain>
    </source>
</reference>
<protein>
    <submittedName>
        <fullName evidence="1">Uncharacterized protein</fullName>
    </submittedName>
</protein>
<comment type="caution">
    <text evidence="1">The sequence shown here is derived from an EMBL/GenBank/DDBJ whole genome shotgun (WGS) entry which is preliminary data.</text>
</comment>
<evidence type="ECO:0000313" key="2">
    <source>
        <dbReference type="Proteomes" id="UP000800093"/>
    </source>
</evidence>
<dbReference type="AlphaFoldDB" id="A0A9P4N9R4"/>
<dbReference type="Proteomes" id="UP000800093">
    <property type="component" value="Unassembled WGS sequence"/>
</dbReference>
<gene>
    <name evidence="1" type="ORF">CC78DRAFT_575310</name>
</gene>
<dbReference type="EMBL" id="ML986583">
    <property type="protein sequence ID" value="KAF2269208.1"/>
    <property type="molecule type" value="Genomic_DNA"/>
</dbReference>
<name>A0A9P4N9R4_9PLEO</name>
<keyword evidence="2" id="KW-1185">Reference proteome</keyword>
<sequence>MRAKRSLLRSLSLKDSVHERSCLVSAVLISAESPFDVFFLHYVVGWRSIWRSPASHMLLPPNGWLISAAAVLIPRPVQSLIICSYRAAFSLFSTSTSGRNVRFHARGRLWRPRERRTLATARQPAGHPCNVARTLRSLRNWNNRAISAAQSPPHTRFRQASQAAYHVKLDG</sequence>
<accession>A0A9P4N9R4</accession>
<proteinExistence type="predicted"/>
<organism evidence="1 2">
    <name type="scientific">Lojkania enalia</name>
    <dbReference type="NCBI Taxonomy" id="147567"/>
    <lineage>
        <taxon>Eukaryota</taxon>
        <taxon>Fungi</taxon>
        <taxon>Dikarya</taxon>
        <taxon>Ascomycota</taxon>
        <taxon>Pezizomycotina</taxon>
        <taxon>Dothideomycetes</taxon>
        <taxon>Pleosporomycetidae</taxon>
        <taxon>Pleosporales</taxon>
        <taxon>Pleosporales incertae sedis</taxon>
        <taxon>Lojkania</taxon>
    </lineage>
</organism>
<evidence type="ECO:0000313" key="1">
    <source>
        <dbReference type="EMBL" id="KAF2269208.1"/>
    </source>
</evidence>